<keyword evidence="4 7" id="KW-0808">Transferase</keyword>
<comment type="caution">
    <text evidence="7">The sequence shown here is derived from an EMBL/GenBank/DDBJ whole genome shotgun (WGS) entry which is preliminary data.</text>
</comment>
<organism evidence="7 8">
    <name type="scientific">Clostridium simiarum</name>
    <dbReference type="NCBI Taxonomy" id="2841506"/>
    <lineage>
        <taxon>Bacteria</taxon>
        <taxon>Bacillati</taxon>
        <taxon>Bacillota</taxon>
        <taxon>Clostridia</taxon>
        <taxon>Eubacteriales</taxon>
        <taxon>Clostridiaceae</taxon>
        <taxon>Clostridium</taxon>
    </lineage>
</organism>
<dbReference type="RefSeq" id="WP_216455523.1">
    <property type="nucleotide sequence ID" value="NZ_JAHLQL010000001.1"/>
</dbReference>
<dbReference type="PANTHER" id="PTHR43025">
    <property type="entry name" value="MONOGALACTOSYLDIACYLGLYCEROL SYNTHASE"/>
    <property type="match status" value="1"/>
</dbReference>
<dbReference type="GO" id="GO:0016740">
    <property type="term" value="F:transferase activity"/>
    <property type="evidence" value="ECO:0007669"/>
    <property type="project" value="UniProtKB-KW"/>
</dbReference>
<evidence type="ECO:0000313" key="7">
    <source>
        <dbReference type="EMBL" id="MBU5590293.1"/>
    </source>
</evidence>
<dbReference type="InterPro" id="IPR050519">
    <property type="entry name" value="Glycosyltransf_28_UgtP"/>
</dbReference>
<evidence type="ECO:0000256" key="2">
    <source>
        <dbReference type="ARBA" id="ARBA00006962"/>
    </source>
</evidence>
<evidence type="ECO:0000259" key="6">
    <source>
        <dbReference type="Pfam" id="PF06925"/>
    </source>
</evidence>
<evidence type="ECO:0000256" key="1">
    <source>
        <dbReference type="ARBA" id="ARBA00004370"/>
    </source>
</evidence>
<dbReference type="InterPro" id="IPR009695">
    <property type="entry name" value="Diacylglyc_glucosyltr_N"/>
</dbReference>
<gene>
    <name evidence="7" type="ORF">KQI89_00785</name>
</gene>
<dbReference type="Pfam" id="PF04101">
    <property type="entry name" value="Glyco_tran_28_C"/>
    <property type="match status" value="1"/>
</dbReference>
<comment type="subcellular location">
    <subcellularLocation>
        <location evidence="1">Membrane</location>
    </subcellularLocation>
</comment>
<keyword evidence="8" id="KW-1185">Reference proteome</keyword>
<name>A0ABS6EVP8_9CLOT</name>
<proteinExistence type="inferred from homology"/>
<dbReference type="Pfam" id="PF06925">
    <property type="entry name" value="MGDG_synth"/>
    <property type="match status" value="1"/>
</dbReference>
<comment type="similarity">
    <text evidence="2">Belongs to the glycosyltransferase 28 family.</text>
</comment>
<dbReference type="CDD" id="cd17507">
    <property type="entry name" value="GT28_Beta-DGS-like"/>
    <property type="match status" value="1"/>
</dbReference>
<keyword evidence="3" id="KW-0328">Glycosyltransferase</keyword>
<sequence>MKLLILSVSAGGGHINAAEAIKAHAELYVPDLDVEIIDTIKYINPFLDKLIIGSYLKSIKLYPSIFGMLYNFAETDDGLATVSSKFNELMANKIIPLIDDFNPDIIISTHPFSTEMLSILKSKMKIKKPVISVLTDYAPHSFWIHPNIDAYVVATEEMAKDMAIRGVNPSQVFSFGIPVHPDFLVNKDRDDFFKELELDPNKLTLLLMGGSLGMGNILEVYSQLSKISMDFQIIAITGNNKKLLNALNEATENSDKPTKIVGFTKNVNSYMKCSDLLITKPGGLTVSEALISNLPLAIFSAIPGQEEKNAEFLLKHNLAIDLGKGNDCEYKIQDLLIDNNKLDLMKNNCKYFSKPDAGKNIIELIKNMTQ</sequence>
<dbReference type="PANTHER" id="PTHR43025:SF3">
    <property type="entry name" value="MONOGALACTOSYLDIACYLGLYCEROL SYNTHASE 1, CHLOROPLASTIC"/>
    <property type="match status" value="1"/>
</dbReference>
<accession>A0ABS6EVP8</accession>
<evidence type="ECO:0000259" key="5">
    <source>
        <dbReference type="Pfam" id="PF04101"/>
    </source>
</evidence>
<protein>
    <submittedName>
        <fullName evidence="7">UDP-N-acetylglucosamine--LPS N-acetylglucosamine transferase</fullName>
    </submittedName>
</protein>
<dbReference type="Proteomes" id="UP000736583">
    <property type="component" value="Unassembled WGS sequence"/>
</dbReference>
<feature type="domain" description="Diacylglycerol glucosyltransferase N-terminal" evidence="6">
    <location>
        <begin position="14"/>
        <end position="179"/>
    </location>
</feature>
<evidence type="ECO:0000256" key="4">
    <source>
        <dbReference type="ARBA" id="ARBA00022679"/>
    </source>
</evidence>
<dbReference type="InterPro" id="IPR007235">
    <property type="entry name" value="Glyco_trans_28_C"/>
</dbReference>
<evidence type="ECO:0000256" key="3">
    <source>
        <dbReference type="ARBA" id="ARBA00022676"/>
    </source>
</evidence>
<feature type="domain" description="Glycosyl transferase family 28 C-terminal" evidence="5">
    <location>
        <begin position="204"/>
        <end position="333"/>
    </location>
</feature>
<evidence type="ECO:0000313" key="8">
    <source>
        <dbReference type="Proteomes" id="UP000736583"/>
    </source>
</evidence>
<reference evidence="7 8" key="1">
    <citation type="submission" date="2021-06" db="EMBL/GenBank/DDBJ databases">
        <authorList>
            <person name="Sun Q."/>
            <person name="Li D."/>
        </authorList>
    </citation>
    <scope>NUCLEOTIDE SEQUENCE [LARGE SCALE GENOMIC DNA]</scope>
    <source>
        <strain evidence="7 8">MSJ-4</strain>
    </source>
</reference>
<dbReference type="EMBL" id="JAHLQL010000001">
    <property type="protein sequence ID" value="MBU5590293.1"/>
    <property type="molecule type" value="Genomic_DNA"/>
</dbReference>